<protein>
    <submittedName>
        <fullName evidence="3">UspA9</fullName>
    </submittedName>
</protein>
<organism evidence="3 4">
    <name type="scientific">Desulforapulum autotrophicum (strain ATCC 43914 / DSM 3382 / VKM B-1955 / HRM2)</name>
    <name type="common">Desulfobacterium autotrophicum</name>
    <dbReference type="NCBI Taxonomy" id="177437"/>
    <lineage>
        <taxon>Bacteria</taxon>
        <taxon>Pseudomonadati</taxon>
        <taxon>Thermodesulfobacteriota</taxon>
        <taxon>Desulfobacteria</taxon>
        <taxon>Desulfobacterales</taxon>
        <taxon>Desulfobacteraceae</taxon>
        <taxon>Desulforapulum</taxon>
    </lineage>
</organism>
<evidence type="ECO:0000256" key="1">
    <source>
        <dbReference type="ARBA" id="ARBA00008791"/>
    </source>
</evidence>
<dbReference type="Gene3D" id="3.40.50.620">
    <property type="entry name" value="HUPs"/>
    <property type="match status" value="2"/>
</dbReference>
<feature type="domain" description="UspA" evidence="2">
    <location>
        <begin position="5"/>
        <end position="147"/>
    </location>
</feature>
<evidence type="ECO:0000313" key="4">
    <source>
        <dbReference type="Proteomes" id="UP000000442"/>
    </source>
</evidence>
<name>C0QFM2_DESAH</name>
<dbReference type="PANTHER" id="PTHR46268">
    <property type="entry name" value="STRESS RESPONSE PROTEIN NHAX"/>
    <property type="match status" value="1"/>
</dbReference>
<dbReference type="HOGENOM" id="CLU_075315_0_1_7"/>
<dbReference type="InterPro" id="IPR006016">
    <property type="entry name" value="UspA"/>
</dbReference>
<keyword evidence="4" id="KW-1185">Reference proteome</keyword>
<dbReference type="Proteomes" id="UP000000442">
    <property type="component" value="Chromosome"/>
</dbReference>
<dbReference type="Pfam" id="PF00582">
    <property type="entry name" value="Usp"/>
    <property type="match status" value="2"/>
</dbReference>
<gene>
    <name evidence="3" type="primary">uspA9</name>
    <name evidence="3" type="ordered locus">HRM2_02960</name>
</gene>
<dbReference type="RefSeq" id="WP_012662667.1">
    <property type="nucleotide sequence ID" value="NC_012108.1"/>
</dbReference>
<dbReference type="KEGG" id="dat:HRM2_02960"/>
<evidence type="ECO:0000313" key="3">
    <source>
        <dbReference type="EMBL" id="ACN13418.1"/>
    </source>
</evidence>
<reference evidence="3 4" key="1">
    <citation type="journal article" date="2009" name="Environ. Microbiol.">
        <title>Genome sequence of Desulfobacterium autotrophicum HRM2, a marine sulfate reducer oxidizing organic carbon completely to carbon dioxide.</title>
        <authorList>
            <person name="Strittmatter A.W."/>
            <person name="Liesegang H."/>
            <person name="Rabus R."/>
            <person name="Decker I."/>
            <person name="Amann J."/>
            <person name="Andres S."/>
            <person name="Henne A."/>
            <person name="Fricke W.F."/>
            <person name="Martinez-Arias R."/>
            <person name="Bartels D."/>
            <person name="Goesmann A."/>
            <person name="Krause L."/>
            <person name="Puehler A."/>
            <person name="Klenk H.P."/>
            <person name="Richter M."/>
            <person name="Schuler M."/>
            <person name="Gloeckner F.O."/>
            <person name="Meyerdierks A."/>
            <person name="Gottschalk G."/>
            <person name="Amann R."/>
        </authorList>
    </citation>
    <scope>NUCLEOTIDE SEQUENCE [LARGE SCALE GENOMIC DNA]</scope>
    <source>
        <strain evidence="4">ATCC 43914 / DSM 3382 / HRM2</strain>
    </source>
</reference>
<dbReference type="AlphaFoldDB" id="C0QFM2"/>
<feature type="domain" description="UspA" evidence="2">
    <location>
        <begin position="163"/>
        <end position="303"/>
    </location>
</feature>
<dbReference type="CDD" id="cd00293">
    <property type="entry name" value="USP-like"/>
    <property type="match status" value="2"/>
</dbReference>
<comment type="similarity">
    <text evidence="1">Belongs to the universal stress protein A family.</text>
</comment>
<proteinExistence type="inferred from homology"/>
<dbReference type="SUPFAM" id="SSF52402">
    <property type="entry name" value="Adenine nucleotide alpha hydrolases-like"/>
    <property type="match status" value="2"/>
</dbReference>
<sequence length="311" mass="34787">MENSKKILIAMDASAHALEAVQYAGDFFSPRHTEIELFHVDSHIPESFWDMNLGSGFQRRMSSVKSWTLEHEKAMKNQMEAARVILLELGFPYKSITLKYQDAVKDVAREIIDESEKGFHCVVVGRTGVSRFKDFILGNVATKLVGKIVGMPLIVVGACTIPKKVMIAFDGSESAQRTVDCICRMMNKEASSIKICYVIRTISDVYTSAAQDIHIAEEEMFSQTRRIVEPMIENAVEQLVGAGVKRENICWEIKENEYSRARAIVQDAEANGFGTIAVGRRGLSRVEEFFIGRVSKKVVQLAANSAVWIVN</sequence>
<dbReference type="eggNOG" id="COG0589">
    <property type="taxonomic scope" value="Bacteria"/>
</dbReference>
<accession>C0QFM2</accession>
<dbReference type="InterPro" id="IPR014729">
    <property type="entry name" value="Rossmann-like_a/b/a_fold"/>
</dbReference>
<dbReference type="PANTHER" id="PTHR46268:SF25">
    <property type="entry name" value="USPA DOMAIN PROTEIN"/>
    <property type="match status" value="1"/>
</dbReference>
<evidence type="ECO:0000259" key="2">
    <source>
        <dbReference type="Pfam" id="PF00582"/>
    </source>
</evidence>
<dbReference type="EMBL" id="CP001087">
    <property type="protein sequence ID" value="ACN13418.1"/>
    <property type="molecule type" value="Genomic_DNA"/>
</dbReference>
<dbReference type="STRING" id="177437.HRM2_02960"/>